<dbReference type="Gene3D" id="1.20.80.10">
    <property type="match status" value="2"/>
</dbReference>
<feature type="domain" description="MyTH4" evidence="13">
    <location>
        <begin position="1783"/>
        <end position="1952"/>
    </location>
</feature>
<keyword evidence="5 9" id="KW-0067">ATP-binding</keyword>
<dbReference type="InterPro" id="IPR000299">
    <property type="entry name" value="FERM_domain"/>
</dbReference>
<dbReference type="InterPro" id="IPR000857">
    <property type="entry name" value="MyTH4_dom"/>
</dbReference>
<dbReference type="InterPro" id="IPR038185">
    <property type="entry name" value="MyTH4_dom_sf"/>
</dbReference>
<dbReference type="SMART" id="SM00015">
    <property type="entry name" value="IQ"/>
    <property type="match status" value="3"/>
</dbReference>
<evidence type="ECO:0000256" key="8">
    <source>
        <dbReference type="ARBA" id="ARBA00023203"/>
    </source>
</evidence>
<keyword evidence="15" id="KW-1185">Reference proteome</keyword>
<dbReference type="InterPro" id="IPR029071">
    <property type="entry name" value="Ubiquitin-like_domsf"/>
</dbReference>
<dbReference type="SMART" id="SM00242">
    <property type="entry name" value="MYSc"/>
    <property type="match status" value="1"/>
</dbReference>
<proteinExistence type="inferred from homology"/>
<dbReference type="Pfam" id="PF00373">
    <property type="entry name" value="FERM_M"/>
    <property type="match status" value="2"/>
</dbReference>
<dbReference type="InterPro" id="IPR036961">
    <property type="entry name" value="Kinesin_motor_dom_sf"/>
</dbReference>
<dbReference type="OrthoDB" id="312459at2759"/>
<reference evidence="16" key="1">
    <citation type="submission" date="2025-08" db="UniProtKB">
        <authorList>
            <consortium name="RefSeq"/>
        </authorList>
    </citation>
    <scope>IDENTIFICATION</scope>
    <source>
        <tissue evidence="16">Whole sample</tissue>
    </source>
</reference>
<dbReference type="Gene3D" id="6.20.240.20">
    <property type="match status" value="1"/>
</dbReference>
<feature type="region of interest" description="Disordered" evidence="11">
    <location>
        <begin position="1020"/>
        <end position="1103"/>
    </location>
</feature>
<dbReference type="InterPro" id="IPR019749">
    <property type="entry name" value="Band_41_domain"/>
</dbReference>
<evidence type="ECO:0000256" key="4">
    <source>
        <dbReference type="ARBA" id="ARBA00022741"/>
    </source>
</evidence>
<evidence type="ECO:0000313" key="15">
    <source>
        <dbReference type="Proteomes" id="UP000694844"/>
    </source>
</evidence>
<evidence type="ECO:0000256" key="11">
    <source>
        <dbReference type="SAM" id="MobiDB-lite"/>
    </source>
</evidence>
<evidence type="ECO:0000259" key="14">
    <source>
        <dbReference type="PROSITE" id="PS51456"/>
    </source>
</evidence>
<dbReference type="GO" id="GO:0003774">
    <property type="term" value="F:cytoskeletal motor activity"/>
    <property type="evidence" value="ECO:0007669"/>
    <property type="project" value="UniProtKB-UniRule"/>
</dbReference>
<keyword evidence="6 9" id="KW-0518">Myosin</keyword>
<sequence>MSSVLDRPELSSSGASPEDGVPDMIVISEIDENGIAVNLRARYTKDVIYTFTGSILVAVNPYKDIPIYDQKDVAQFNGKKLSQVEPHVFAISEAAFQSLNSSQQNQSCIISGESGAGKTETTKFILQYLCSVTNHVSFWVEQQILEANTVLEAFGNAKTVRNDNSSRFGKFMQVCFDDSHQIKGCIVQDYLLEQSRITFQSPDERNYHVFYQLVAGAMAAPEIQDQFFLLPQESYYYLNQSGCYQLQNVDDSKMFDRLRLAMNVLNIPAQMVDGIFSVLSAVLLIGNLSFEDIEGEKSDLTEEAKSILEMVCQLLGFEPDGLTEALLFRQIQVRGTITSIPYKIQEASDNRHAVAKALYSRTFAWLVDAINKCTNPGQNQTKFIGVLDIFGFENFQTNSFEQLCINYTNEKLHRFFNHYVFAIEQQTYEEEEINFSHITFTDNTACVELIEKAPRCILKTLDEECRFPQGTDKSYVHKQHEAFDGHPCYVKGDRRLWEQEFGIRHYAGLVTYTVQGFLDKNKDTQQDQLFDLMHGSTNVFVQDLTRFQDLLGVRLEDLGGRQTISRTNKSKPTVGDTFKHQLSALVDILHNTNPWYVRCVKPNSAKKPNNFNTGEVLTQLQYSGMLDIIRIKKEGFPVHVAIDVFLSKYGCLLQKADDGLASREQVRNILNVLLLPETEWQVGKTKVFMRNSVFEPLEVRRFEFLTLNALFIQKIWRGFHCRKAYLVKREAVIIIQTNYRALRYRIQFKRKRRAAITIQRYVRGMFARWYVMSLREQKRIEEERRRQEELEQERQLREKEMADNQIIEDSLKYLPRAELIRRLKDSQKELESLTKMIDSMCEHFQPVMSPTNLNLDDMFSFLKDDKLDVDRQTQDALDQINTEFTLLNQLLDEDMVGDWTSASERHEEETYKQNQERALRDLDSAMDGEEDEDVLPPPPITMDTSIVGTDQLPPPPQEYDETGPPPEGFVPPPPPPPPPPGVVSPISPTMTASTDSSYAENMAEIMEMQNELDQFETSAGALMPPVLPPPPTIPGPPPPPTGVPAPPAPPTIPYPPPPPGPPPPLTSEGMPGPPITNVNRPLPAPPVLPPPPTIPAPPTPTGTVMRRRPESIKIQNGDVRPPSNVEVLSPTMQKKLSTLMSGPTDEMVQMRAKRISTMYNLNDEFTHRETRNSVIEEEEEGEAEYDFLEYANKYFIDHPKDTGGGTIMKNLKRKSGSAKEMMTKEEMLEFCKNGLIPASHIMIHDNETLHLACSLFKEITKYIKDEVKDDVALQIVQRYVKAGIERIELRDEIFCQLVRQTKHNPERPWLLTTWTLLCLCTAAFSPSKTLNKYLMSYIKQSCSDSIVGKYALQCHKHLTKTRATSRKNPPSMSEIMSMRHLSPMICKISFMDGKTKAVGVMPSDTSQDVLESVRKKIGLQSVEGWALYEVSTDLDRYIRAYEFVADVLSAWELSDKLASQPSKYETISKKGPKLALGGTDAVIMLRKRVFRHITDIPNDPVEYRLLYAEAVQQVISDKFPVSDKVALQLAGLQAQVVCGEYEEGKDNRYSEAELFLCKRIIAQPGRDWNEEIASAHRHYGKGKTELESMVWYLTCVKQFPLYGCTLFQIHNKGMWAHTGDVILAINMDGLKFVRAKDKVVMHAFMYSEIESITMDPNDNYMTVELKNEVVCQQRCFMFETNQKEDIGHLIASYSPNHASWLKPEYESLKKKNKMTDDEKLKLYEELVRCRRALSDSRLLRPAQSHHGANFLKQSIRRLTKSKMERLRSSTMAVGQFDISYWSFSKSAIKQALSVLDAPMEEQAIKMFSSILIYSGLEEPAKPFHIGSIFDSGKEEKLDMTSLIQNVVNKCMDSDQLCNEFYLQLIKQTTDHPDPNSVVNKKNWQLMAVACSSLTPTNSRLQKYLLCHLRKCSLDSTSEEGRFARFCHKCFTRTAEQKRRKFPPSQKEIQCLTERRPIFEKVYFLNMENRSVEFDSASTCGELIKTVKAKIGMRSDAECFSLYEIGPSERHMAHDERLSDMLSKWERLGRGFGKEQKMLFKKRLFIDPYINPLDPVECDLVFHQLMGDLAESKIPITQQEAVKLCALKIQSEMDALQSPEIDYSSCLRILPPYIRDSVRLDDIACAHNSVMELTPNQAILAFIEVLKQWTLFGAHVFSVSQNYTSSLPKSLLLAVHQQGITLMEVNTFKTLASYHFTEVVHSSPAITSIMIVVGHVAKGMKYMFTTNQAFEIAHLVKDYITELQSRFLIPAPQTTDINMNRSSAVFFDDQSSTLQTLV</sequence>
<dbReference type="InterPro" id="IPR035963">
    <property type="entry name" value="FERM_2"/>
</dbReference>
<evidence type="ECO:0000256" key="5">
    <source>
        <dbReference type="ARBA" id="ARBA00022840"/>
    </source>
</evidence>
<dbReference type="Gene3D" id="1.10.10.820">
    <property type="match status" value="1"/>
</dbReference>
<dbReference type="Gene3D" id="1.20.58.530">
    <property type="match status" value="1"/>
</dbReference>
<keyword evidence="7 9" id="KW-0505">Motor protein</keyword>
<evidence type="ECO:0000256" key="6">
    <source>
        <dbReference type="ARBA" id="ARBA00023123"/>
    </source>
</evidence>
<dbReference type="InterPro" id="IPR001609">
    <property type="entry name" value="Myosin_head_motor_dom-like"/>
</dbReference>
<dbReference type="InterPro" id="IPR051724">
    <property type="entry name" value="Actin_motor_Myosin"/>
</dbReference>
<dbReference type="FunFam" id="1.10.10.820:FF:000001">
    <property type="entry name" value="Myosin heavy chain"/>
    <property type="match status" value="1"/>
</dbReference>
<feature type="region of interest" description="Disordered" evidence="11">
    <location>
        <begin position="926"/>
        <end position="983"/>
    </location>
</feature>
<dbReference type="PROSITE" id="PS50057">
    <property type="entry name" value="FERM_3"/>
    <property type="match status" value="2"/>
</dbReference>
<gene>
    <name evidence="16" type="primary">LOC111127906</name>
</gene>
<dbReference type="PANTHER" id="PTHR46049:SF5">
    <property type="entry name" value="PLECKSTRIN HOMOLOGY DOMAIN-CONTAINING FAMILY H MEMBER 3"/>
    <property type="match status" value="1"/>
</dbReference>
<dbReference type="Gene3D" id="3.10.20.90">
    <property type="entry name" value="Phosphatidylinositol 3-kinase Catalytic Subunit, Chain A, domain 1"/>
    <property type="match status" value="2"/>
</dbReference>
<feature type="coiled-coil region" evidence="10">
    <location>
        <begin position="771"/>
        <end position="836"/>
    </location>
</feature>
<dbReference type="InterPro" id="IPR000048">
    <property type="entry name" value="IQ_motif_EF-hand-BS"/>
</dbReference>
<dbReference type="PROSITE" id="PS50096">
    <property type="entry name" value="IQ"/>
    <property type="match status" value="2"/>
</dbReference>
<dbReference type="CDD" id="cd14883">
    <property type="entry name" value="MYSc_Myo22"/>
    <property type="match status" value="1"/>
</dbReference>
<dbReference type="Gene3D" id="2.30.29.30">
    <property type="entry name" value="Pleckstrin-homology domain (PH domain)/Phosphotyrosine-binding domain (PTB)"/>
    <property type="match status" value="2"/>
</dbReference>
<dbReference type="InterPro" id="IPR011993">
    <property type="entry name" value="PH-like_dom_sf"/>
</dbReference>
<dbReference type="InterPro" id="IPR002404">
    <property type="entry name" value="IRS_PTB"/>
</dbReference>
<feature type="domain" description="FERM" evidence="12">
    <location>
        <begin position="1384"/>
        <end position="1704"/>
    </location>
</feature>
<dbReference type="CDD" id="cd17208">
    <property type="entry name" value="FERM_F1_DdMyo7_like"/>
    <property type="match status" value="1"/>
</dbReference>
<dbReference type="SUPFAM" id="SSF54236">
    <property type="entry name" value="Ubiquitin-like"/>
    <property type="match status" value="2"/>
</dbReference>
<dbReference type="InterPro" id="IPR027417">
    <property type="entry name" value="P-loop_NTPase"/>
</dbReference>
<dbReference type="SUPFAM" id="SSF50729">
    <property type="entry name" value="PH domain-like"/>
    <property type="match status" value="2"/>
</dbReference>
<dbReference type="Proteomes" id="UP000694844">
    <property type="component" value="Chromosome 4"/>
</dbReference>
<dbReference type="Pfam" id="PF00063">
    <property type="entry name" value="Myosin_head"/>
    <property type="match status" value="1"/>
</dbReference>
<keyword evidence="10" id="KW-0175">Coiled coil</keyword>
<dbReference type="PROSITE" id="PS51456">
    <property type="entry name" value="MYOSIN_MOTOR"/>
    <property type="match status" value="1"/>
</dbReference>
<dbReference type="GO" id="GO:0003779">
    <property type="term" value="F:actin binding"/>
    <property type="evidence" value="ECO:0007669"/>
    <property type="project" value="UniProtKB-KW"/>
</dbReference>
<dbReference type="Gene3D" id="3.40.850.10">
    <property type="entry name" value="Kinesin motor domain"/>
    <property type="match status" value="1"/>
</dbReference>
<evidence type="ECO:0000256" key="7">
    <source>
        <dbReference type="ARBA" id="ARBA00023175"/>
    </source>
</evidence>
<comment type="similarity">
    <text evidence="2 9">Belongs to the TRAFAC class myosin-kinesin ATPase superfamily. Myosin family.</text>
</comment>
<feature type="region of interest" description="Actin-binding" evidence="9">
    <location>
        <begin position="582"/>
        <end position="604"/>
    </location>
</feature>
<dbReference type="GO" id="GO:0005524">
    <property type="term" value="F:ATP binding"/>
    <property type="evidence" value="ECO:0007669"/>
    <property type="project" value="UniProtKB-UniRule"/>
</dbReference>
<dbReference type="Gene3D" id="1.20.5.190">
    <property type="match status" value="1"/>
</dbReference>
<dbReference type="PRINTS" id="PR00193">
    <property type="entry name" value="MYOSINHEAVY"/>
</dbReference>
<keyword evidence="3" id="KW-0963">Cytoplasm</keyword>
<feature type="domain" description="Myosin motor" evidence="14">
    <location>
        <begin position="19"/>
        <end position="702"/>
    </location>
</feature>
<dbReference type="InterPro" id="IPR014352">
    <property type="entry name" value="FERM/acyl-CoA-bd_prot_sf"/>
</dbReference>
<evidence type="ECO:0000259" key="13">
    <source>
        <dbReference type="PROSITE" id="PS51016"/>
    </source>
</evidence>
<feature type="compositionally biased region" description="Pro residues" evidence="11">
    <location>
        <begin position="1025"/>
        <end position="1065"/>
    </location>
</feature>
<evidence type="ECO:0000256" key="1">
    <source>
        <dbReference type="ARBA" id="ARBA00004496"/>
    </source>
</evidence>
<dbReference type="CDD" id="cd14473">
    <property type="entry name" value="FERM_B-lobe"/>
    <property type="match status" value="2"/>
</dbReference>
<keyword evidence="4 9" id="KW-0547">Nucleotide-binding</keyword>
<evidence type="ECO:0000256" key="9">
    <source>
        <dbReference type="PROSITE-ProRule" id="PRU00782"/>
    </source>
</evidence>
<feature type="domain" description="FERM" evidence="12">
    <location>
        <begin position="1957"/>
        <end position="2246"/>
    </location>
</feature>
<dbReference type="SMART" id="SM00295">
    <property type="entry name" value="B41"/>
    <property type="match status" value="2"/>
</dbReference>
<dbReference type="Gene3D" id="1.20.120.720">
    <property type="entry name" value="Myosin VI head, motor domain, U50 subdomain"/>
    <property type="match status" value="1"/>
</dbReference>
<dbReference type="Pfam" id="PF00784">
    <property type="entry name" value="MyTH4"/>
    <property type="match status" value="2"/>
</dbReference>
<keyword evidence="8 9" id="KW-0009">Actin-binding</keyword>
<dbReference type="Pfam" id="PF00612">
    <property type="entry name" value="IQ"/>
    <property type="match status" value="2"/>
</dbReference>
<dbReference type="Gene3D" id="1.25.40.530">
    <property type="entry name" value="MyTH4 domain"/>
    <property type="match status" value="2"/>
</dbReference>
<dbReference type="GeneID" id="111127906"/>
<organism evidence="15 16">
    <name type="scientific">Crassostrea virginica</name>
    <name type="common">Eastern oyster</name>
    <dbReference type="NCBI Taxonomy" id="6565"/>
    <lineage>
        <taxon>Eukaryota</taxon>
        <taxon>Metazoa</taxon>
        <taxon>Spiralia</taxon>
        <taxon>Lophotrochozoa</taxon>
        <taxon>Mollusca</taxon>
        <taxon>Bivalvia</taxon>
        <taxon>Autobranchia</taxon>
        <taxon>Pteriomorphia</taxon>
        <taxon>Ostreida</taxon>
        <taxon>Ostreoidea</taxon>
        <taxon>Ostreidae</taxon>
        <taxon>Crassostrea</taxon>
    </lineage>
</organism>
<accession>A0A8B8DMV3</accession>
<name>A0A8B8DMV3_CRAVI</name>
<evidence type="ECO:0000256" key="2">
    <source>
        <dbReference type="ARBA" id="ARBA00008314"/>
    </source>
</evidence>
<feature type="compositionally biased region" description="Pro residues" evidence="11">
    <location>
        <begin position="1082"/>
        <end position="1100"/>
    </location>
</feature>
<feature type="binding site" evidence="9">
    <location>
        <begin position="112"/>
        <end position="119"/>
    </location>
    <ligand>
        <name>ATP</name>
        <dbReference type="ChEBI" id="CHEBI:30616"/>
    </ligand>
</feature>
<evidence type="ECO:0000259" key="12">
    <source>
        <dbReference type="PROSITE" id="PS50057"/>
    </source>
</evidence>
<dbReference type="PROSITE" id="PS51016">
    <property type="entry name" value="MYTH4"/>
    <property type="match status" value="2"/>
</dbReference>
<dbReference type="PANTHER" id="PTHR46049">
    <property type="entry name" value="AGAP003327-PA"/>
    <property type="match status" value="1"/>
</dbReference>
<dbReference type="GO" id="GO:0016459">
    <property type="term" value="C:myosin complex"/>
    <property type="evidence" value="ECO:0007669"/>
    <property type="project" value="UniProtKB-KW"/>
</dbReference>
<dbReference type="RefSeq" id="XP_022328919.1">
    <property type="nucleotide sequence ID" value="XM_022473211.1"/>
</dbReference>
<evidence type="ECO:0000256" key="10">
    <source>
        <dbReference type="SAM" id="Coils"/>
    </source>
</evidence>
<feature type="domain" description="MyTH4" evidence="13">
    <location>
        <begin position="1231"/>
        <end position="1379"/>
    </location>
</feature>
<dbReference type="Pfam" id="PF02174">
    <property type="entry name" value="IRS"/>
    <property type="match status" value="2"/>
</dbReference>
<evidence type="ECO:0000256" key="3">
    <source>
        <dbReference type="ARBA" id="ARBA00022490"/>
    </source>
</evidence>
<dbReference type="SUPFAM" id="SSF52540">
    <property type="entry name" value="P-loop containing nucleoside triphosphate hydrolases"/>
    <property type="match status" value="1"/>
</dbReference>
<evidence type="ECO:0000313" key="16">
    <source>
        <dbReference type="RefSeq" id="XP_022328919.1"/>
    </source>
</evidence>
<dbReference type="GO" id="GO:0005737">
    <property type="term" value="C:cytoplasm"/>
    <property type="evidence" value="ECO:0007669"/>
    <property type="project" value="UniProtKB-SubCell"/>
</dbReference>
<protein>
    <submittedName>
        <fullName evidence="16">Myosin-I heavy chain-like isoform X4</fullName>
    </submittedName>
</protein>
<dbReference type="SUPFAM" id="SSF47031">
    <property type="entry name" value="Second domain of FERM"/>
    <property type="match status" value="2"/>
</dbReference>
<feature type="compositionally biased region" description="Pro residues" evidence="11">
    <location>
        <begin position="952"/>
        <end position="982"/>
    </location>
</feature>
<dbReference type="Pfam" id="PF21989">
    <property type="entry name" value="RA_2"/>
    <property type="match status" value="2"/>
</dbReference>
<dbReference type="InterPro" id="IPR019748">
    <property type="entry name" value="FERM_central"/>
</dbReference>
<comment type="subcellular location">
    <subcellularLocation>
        <location evidence="1">Cytoplasm</location>
    </subcellularLocation>
</comment>
<dbReference type="SMART" id="SM00139">
    <property type="entry name" value="MyTH4"/>
    <property type="match status" value="2"/>
</dbReference>